<protein>
    <submittedName>
        <fullName evidence="1">Uncharacterized protein</fullName>
    </submittedName>
</protein>
<dbReference type="EMBL" id="PP542043">
    <property type="protein sequence ID" value="XDO01939.1"/>
    <property type="molecule type" value="Genomic_DNA"/>
</dbReference>
<proteinExistence type="predicted"/>
<organism evidence="1">
    <name type="scientific">Florenciella sp. virus SA2</name>
    <dbReference type="NCBI Taxonomy" id="3240092"/>
    <lineage>
        <taxon>Viruses</taxon>
    </lineage>
</organism>
<accession>A0AB39JEA0</accession>
<evidence type="ECO:0000313" key="2">
    <source>
        <dbReference type="EMBL" id="XDO02381.1"/>
    </source>
</evidence>
<evidence type="ECO:0000313" key="1">
    <source>
        <dbReference type="EMBL" id="XDO01939.1"/>
    </source>
</evidence>
<dbReference type="EMBL" id="PP542043">
    <property type="protein sequence ID" value="XDO02381.1"/>
    <property type="molecule type" value="Genomic_DNA"/>
</dbReference>
<reference evidence="1" key="1">
    <citation type="submission" date="2024-03" db="EMBL/GenBank/DDBJ databases">
        <title>Eukaryotic viruses encode the ribosomal protein eL40.</title>
        <authorList>
            <person name="Thomy J."/>
            <person name="Schvarcz C.R."/>
            <person name="McBeain K.A."/>
            <person name="Edwards K.F."/>
            <person name="Steward G.F."/>
        </authorList>
    </citation>
    <scope>NUCLEOTIDE SEQUENCE</scope>
    <source>
        <strain evidence="1">FloV-SA2</strain>
    </source>
</reference>
<name>A0AB39JEA0_9VIRU</name>
<gene>
    <name evidence="1" type="ORF">FloV-SA2_00120</name>
    <name evidence="2" type="ORF">FloV-SA2_00567</name>
</gene>
<sequence>MNYTKSDLQLSEKSLYEAIIQVVKAGKKTNSEIEAKLLSNFNTYDETQLTNMLNRFQSLLVNSIVECGEDTLNIDYVVDNKMKELTYIIY</sequence>